<dbReference type="Proteomes" id="UP000887013">
    <property type="component" value="Unassembled WGS sequence"/>
</dbReference>
<dbReference type="AlphaFoldDB" id="A0A8X6KA64"/>
<dbReference type="InterPro" id="IPR029526">
    <property type="entry name" value="PGBD"/>
</dbReference>
<evidence type="ECO:0000256" key="1">
    <source>
        <dbReference type="SAM" id="MobiDB-lite"/>
    </source>
</evidence>
<dbReference type="InterPro" id="IPR052638">
    <property type="entry name" value="PiggyBac_TE-derived"/>
</dbReference>
<name>A0A8X6KA64_NEPPI</name>
<organism evidence="3 4">
    <name type="scientific">Nephila pilipes</name>
    <name type="common">Giant wood spider</name>
    <name type="synonym">Nephila maculata</name>
    <dbReference type="NCBI Taxonomy" id="299642"/>
    <lineage>
        <taxon>Eukaryota</taxon>
        <taxon>Metazoa</taxon>
        <taxon>Ecdysozoa</taxon>
        <taxon>Arthropoda</taxon>
        <taxon>Chelicerata</taxon>
        <taxon>Arachnida</taxon>
        <taxon>Araneae</taxon>
        <taxon>Araneomorphae</taxon>
        <taxon>Entelegynae</taxon>
        <taxon>Araneoidea</taxon>
        <taxon>Nephilidae</taxon>
        <taxon>Nephila</taxon>
    </lineage>
</organism>
<gene>
    <name evidence="3" type="primary">PGBD3</name>
    <name evidence="3" type="ORF">NPIL_28941</name>
</gene>
<sequence length="205" mass="23776">MYYIPPNESGDITENEDNNDEDLGEIIPRDVTGELKILRKDESYGDPSTSHTKIKVESTSKSGDSISTRKKKIKLETIIQSKRKEFNHIFPNEEPSDIKIDFSELQDMNPIQLFDKIFPMEYIGTLACMTKLYASQKGEMIAMDNIDIVRFLVLFLLSGYHWVPKEDYYLSTAEDLNVDIVPSVMSRNHFLPIKKFFMEMIILNY</sequence>
<dbReference type="PANTHER" id="PTHR47055:SF3">
    <property type="entry name" value="PHORBOL-ESTER_DAG-TYPE DOMAIN-CONTAINING PROTEIN"/>
    <property type="match status" value="1"/>
</dbReference>
<dbReference type="OrthoDB" id="10057240at2759"/>
<evidence type="ECO:0000259" key="2">
    <source>
        <dbReference type="Pfam" id="PF13843"/>
    </source>
</evidence>
<feature type="compositionally biased region" description="Acidic residues" evidence="1">
    <location>
        <begin position="11"/>
        <end position="24"/>
    </location>
</feature>
<feature type="compositionally biased region" description="Polar residues" evidence="1">
    <location>
        <begin position="46"/>
        <end position="65"/>
    </location>
</feature>
<dbReference type="Pfam" id="PF13843">
    <property type="entry name" value="DDE_Tnp_1_7"/>
    <property type="match status" value="1"/>
</dbReference>
<protein>
    <submittedName>
        <fullName evidence="3">PiggyBac transposable element-derived protein 3</fullName>
    </submittedName>
</protein>
<accession>A0A8X6KA64</accession>
<keyword evidence="4" id="KW-1185">Reference proteome</keyword>
<dbReference type="PANTHER" id="PTHR47055">
    <property type="entry name" value="DDE_TNP_1_7 DOMAIN-CONTAINING PROTEIN"/>
    <property type="match status" value="1"/>
</dbReference>
<comment type="caution">
    <text evidence="3">The sequence shown here is derived from an EMBL/GenBank/DDBJ whole genome shotgun (WGS) entry which is preliminary data.</text>
</comment>
<evidence type="ECO:0000313" key="4">
    <source>
        <dbReference type="Proteomes" id="UP000887013"/>
    </source>
</evidence>
<feature type="domain" description="PiggyBac transposable element-derived protein" evidence="2">
    <location>
        <begin position="109"/>
        <end position="193"/>
    </location>
</feature>
<dbReference type="GO" id="GO:0043565">
    <property type="term" value="F:sequence-specific DNA binding"/>
    <property type="evidence" value="ECO:0007669"/>
    <property type="project" value="TreeGrafter"/>
</dbReference>
<dbReference type="EMBL" id="BMAW01042508">
    <property type="protein sequence ID" value="GFS34602.1"/>
    <property type="molecule type" value="Genomic_DNA"/>
</dbReference>
<proteinExistence type="predicted"/>
<feature type="region of interest" description="Disordered" evidence="1">
    <location>
        <begin position="1"/>
        <end position="24"/>
    </location>
</feature>
<evidence type="ECO:0000313" key="3">
    <source>
        <dbReference type="EMBL" id="GFS34602.1"/>
    </source>
</evidence>
<reference evidence="3" key="1">
    <citation type="submission" date="2020-08" db="EMBL/GenBank/DDBJ databases">
        <title>Multicomponent nature underlies the extraordinary mechanical properties of spider dragline silk.</title>
        <authorList>
            <person name="Kono N."/>
            <person name="Nakamura H."/>
            <person name="Mori M."/>
            <person name="Yoshida Y."/>
            <person name="Ohtoshi R."/>
            <person name="Malay A.D."/>
            <person name="Moran D.A.P."/>
            <person name="Tomita M."/>
            <person name="Numata K."/>
            <person name="Arakawa K."/>
        </authorList>
    </citation>
    <scope>NUCLEOTIDE SEQUENCE</scope>
</reference>
<feature type="region of interest" description="Disordered" evidence="1">
    <location>
        <begin position="40"/>
        <end position="65"/>
    </location>
</feature>